<evidence type="ECO:0000313" key="19">
    <source>
        <dbReference type="Proteomes" id="UP000077315"/>
    </source>
</evidence>
<dbReference type="OrthoDB" id="76293at2759"/>
<evidence type="ECO:0000259" key="17">
    <source>
        <dbReference type="Pfam" id="PF04389"/>
    </source>
</evidence>
<feature type="transmembrane region" description="Helical" evidence="16">
    <location>
        <begin position="630"/>
        <end position="648"/>
    </location>
</feature>
<feature type="transmembrane region" description="Helical" evidence="16">
    <location>
        <begin position="42"/>
        <end position="63"/>
    </location>
</feature>
<evidence type="ECO:0000256" key="2">
    <source>
        <dbReference type="ARBA" id="ARBA00003273"/>
    </source>
</evidence>
<keyword evidence="13 16" id="KW-0472">Membrane</keyword>
<evidence type="ECO:0000313" key="18">
    <source>
        <dbReference type="EMBL" id="OAD75478.1"/>
    </source>
</evidence>
<reference evidence="19" key="1">
    <citation type="submission" date="2015-06" db="EMBL/GenBank/DDBJ databases">
        <title>Expansion of signal transduction pathways in fungi by whole-genome duplication.</title>
        <authorList>
            <consortium name="DOE Joint Genome Institute"/>
            <person name="Corrochano L.M."/>
            <person name="Kuo A."/>
            <person name="Marcet-Houben M."/>
            <person name="Polaino S."/>
            <person name="Salamov A."/>
            <person name="Villalobos J.M."/>
            <person name="Alvarez M.I."/>
            <person name="Avalos J."/>
            <person name="Benito E.P."/>
            <person name="Benoit I."/>
            <person name="Burger G."/>
            <person name="Camino L.P."/>
            <person name="Canovas D."/>
            <person name="Cerda-Olmedo E."/>
            <person name="Cheng J.-F."/>
            <person name="Dominguez A."/>
            <person name="Elias M."/>
            <person name="Eslava A.P."/>
            <person name="Glaser F."/>
            <person name="Grimwood J."/>
            <person name="Gutierrez G."/>
            <person name="Heitman J."/>
            <person name="Henrissat B."/>
            <person name="Iturriaga E.A."/>
            <person name="Lang B.F."/>
            <person name="Lavin J.L."/>
            <person name="Lee S."/>
            <person name="Li W."/>
            <person name="Lindquist E."/>
            <person name="Lopez-Garcia S."/>
            <person name="Luque E.M."/>
            <person name="Marcos A.T."/>
            <person name="Martin J."/>
            <person name="McCluskey K."/>
            <person name="Medina H.R."/>
            <person name="Miralles-Duran A."/>
            <person name="Miyazaki A."/>
            <person name="Munoz-Torres E."/>
            <person name="Oguiza J.A."/>
            <person name="Ohm R."/>
            <person name="Olmedo M."/>
            <person name="Orejas M."/>
            <person name="Ortiz-Castellanos L."/>
            <person name="Pisabarro A.G."/>
            <person name="Rodriguez-Romero J."/>
            <person name="Ruiz-Herrera J."/>
            <person name="Ruiz-Vazquez R."/>
            <person name="Sanz C."/>
            <person name="Schackwitz W."/>
            <person name="Schmutz J."/>
            <person name="Shahriari M."/>
            <person name="Shelest E."/>
            <person name="Silva-Franco F."/>
            <person name="Soanes D."/>
            <person name="Syed K."/>
            <person name="Tagua V.G."/>
            <person name="Talbot N.J."/>
            <person name="Thon M."/>
            <person name="De vries R.P."/>
            <person name="Wiebenga A."/>
            <person name="Yadav J.S."/>
            <person name="Braun E.L."/>
            <person name="Baker S."/>
            <person name="Garre V."/>
            <person name="Horwitz B."/>
            <person name="Torres-Martinez S."/>
            <person name="Idnurm A."/>
            <person name="Herrera-Estrella A."/>
            <person name="Gabaldon T."/>
            <person name="Grigoriev I.V."/>
        </authorList>
    </citation>
    <scope>NUCLEOTIDE SEQUENCE [LARGE SCALE GENOMIC DNA]</scope>
    <source>
        <strain evidence="19">NRRL 1555(-)</strain>
    </source>
</reference>
<feature type="domain" description="Peptidase M28" evidence="17">
    <location>
        <begin position="157"/>
        <end position="346"/>
    </location>
</feature>
<evidence type="ECO:0000256" key="4">
    <source>
        <dbReference type="ARBA" id="ARBA00010918"/>
    </source>
</evidence>
<evidence type="ECO:0000256" key="1">
    <source>
        <dbReference type="ARBA" id="ARBA00001947"/>
    </source>
</evidence>
<dbReference type="GO" id="GO:0006508">
    <property type="term" value="P:proteolysis"/>
    <property type="evidence" value="ECO:0007669"/>
    <property type="project" value="UniProtKB-KW"/>
</dbReference>
<evidence type="ECO:0000256" key="7">
    <source>
        <dbReference type="ARBA" id="ARBA00022692"/>
    </source>
</evidence>
<keyword evidence="11 16" id="KW-1133">Transmembrane helix</keyword>
<comment type="cofactor">
    <cofactor evidence="1">
        <name>Zn(2+)</name>
        <dbReference type="ChEBI" id="CHEBI:29105"/>
    </cofactor>
</comment>
<dbReference type="Proteomes" id="UP000077315">
    <property type="component" value="Unassembled WGS sequence"/>
</dbReference>
<keyword evidence="5" id="KW-0926">Vacuole</keyword>
<evidence type="ECO:0000256" key="14">
    <source>
        <dbReference type="ARBA" id="ARBA00023180"/>
    </source>
</evidence>
<evidence type="ECO:0000256" key="6">
    <source>
        <dbReference type="ARBA" id="ARBA00022670"/>
    </source>
</evidence>
<dbReference type="Pfam" id="PF04389">
    <property type="entry name" value="Peptidase_M28"/>
    <property type="match status" value="1"/>
</dbReference>
<dbReference type="EMBL" id="KV440977">
    <property type="protein sequence ID" value="OAD75478.1"/>
    <property type="molecule type" value="Genomic_DNA"/>
</dbReference>
<feature type="transmembrane region" description="Helical" evidence="16">
    <location>
        <begin position="427"/>
        <end position="456"/>
    </location>
</feature>
<dbReference type="GO" id="GO:0005774">
    <property type="term" value="C:vacuolar membrane"/>
    <property type="evidence" value="ECO:0007669"/>
    <property type="project" value="UniProtKB-SubCell"/>
</dbReference>
<dbReference type="InterPro" id="IPR048024">
    <property type="entry name" value="Fxna-like_M28_dom"/>
</dbReference>
<dbReference type="RefSeq" id="XP_018293518.1">
    <property type="nucleotide sequence ID" value="XM_018443290.1"/>
</dbReference>
<feature type="transmembrane region" description="Helical" evidence="16">
    <location>
        <begin position="387"/>
        <end position="406"/>
    </location>
</feature>
<keyword evidence="9 15" id="KW-0378">Hydrolase</keyword>
<dbReference type="EC" id="3.4.-.-" evidence="15"/>
<name>A0A162NM47_PHYB8</name>
<feature type="transmembrane region" description="Helical" evidence="16">
    <location>
        <begin position="564"/>
        <end position="583"/>
    </location>
</feature>
<evidence type="ECO:0000256" key="10">
    <source>
        <dbReference type="ARBA" id="ARBA00022833"/>
    </source>
</evidence>
<keyword evidence="8 15" id="KW-0479">Metal-binding</keyword>
<keyword evidence="14" id="KW-0325">Glycoprotein</keyword>
<feature type="transmembrane region" description="Helical" evidence="16">
    <location>
        <begin position="530"/>
        <end position="552"/>
    </location>
</feature>
<dbReference type="VEuPathDB" id="FungiDB:PHYBLDRAFT_77716"/>
<dbReference type="GO" id="GO:0008235">
    <property type="term" value="F:metalloexopeptidase activity"/>
    <property type="evidence" value="ECO:0007669"/>
    <property type="project" value="InterPro"/>
</dbReference>
<comment type="subcellular location">
    <subcellularLocation>
        <location evidence="3">Vacuole membrane</location>
        <topology evidence="3">Multi-pass membrane protein</topology>
    </subcellularLocation>
</comment>
<keyword evidence="6 15" id="KW-0645">Protease</keyword>
<dbReference type="PANTHER" id="PTHR12147">
    <property type="entry name" value="METALLOPEPTIDASE M28 FAMILY MEMBER"/>
    <property type="match status" value="1"/>
</dbReference>
<keyword evidence="19" id="KW-1185">Reference proteome</keyword>
<dbReference type="AlphaFoldDB" id="A0A162NM47"/>
<feature type="transmembrane region" description="Helical" evidence="16">
    <location>
        <begin position="468"/>
        <end position="491"/>
    </location>
</feature>
<evidence type="ECO:0000256" key="13">
    <source>
        <dbReference type="ARBA" id="ARBA00023136"/>
    </source>
</evidence>
<evidence type="ECO:0000256" key="8">
    <source>
        <dbReference type="ARBA" id="ARBA00022723"/>
    </source>
</evidence>
<comment type="similarity">
    <text evidence="4 15">Belongs to the peptidase M28 family.</text>
</comment>
<evidence type="ECO:0000256" key="5">
    <source>
        <dbReference type="ARBA" id="ARBA00022554"/>
    </source>
</evidence>
<sequence length="862" mass="95287">MAPPATDAIDATLTERTPLLPRHSTQVEGEEPLHKNKTVQTYAFTFGFLFFISLWVLSIRSVLPVPQSDTDARASLDVFSGLHSYNEYLSKFNMPHSANQRGNAVIKDWLVELAYDFQAKGVAKGLQVDVIANDTTPLVFNKNKFGPNEYWSVESRNVMLRIVGQSNNTDEALLINAHYDSVSTSHGVTDNGMGVAVAIELARYFIKHPPHNTLVFLFNNFEEAGLIGAEQFIRHPWWSTIKLFVNLEGTGAGGRALLFRGNNLKAVHALASSPSAHYVHGSTLGNDLLTAGLLKSDTDYSTFTANGVPGLDIAFYTPRAFYHTSRDDLVHTTPNALQHMGQMALGAVRGIDESDEHLLGSPTSENMVFFDVFGRFMIVYSFETCQIINIVALVLVPLIALVWNIVSLRSVDGFRNKSRAFLKRIHIALQGLVATLIAAALIALFVVAGSAFTLYFNPLVTYGSTLDVVLYIITVAVAALLATRTLCAYLSKKTDWLSSIDRFDAQMHGLTLFWWAFVVFAAHLTSQGFAGAYFAVYFLISSTLATILYHTLPRDRHIRPPTVYIVQVLVPTILMCELFYLSIDSMRHTTADGTPETAIYQLICLPLGLIIIQLLPWVQVAGSHSTVSRTIWFLFVVYFSITLLSKPFNSELSPNRIVFTQEYNATSSLSTVNLVTGTTSIKKTLEEVLLPNEADSLTCGPFNAYQTRCSYQSSLVPLHASQPNEVDTQVDTLCGPKTCRSNITTVAQNSLLCQLQFTSSESPVRAWVGNLPVLSKDGKTEPESIGSIVSYINTLGQPIRWTIEYPVATLLEPLVSCVYDDWADKEMRAYTRLRNSLPETSSLTIRGGVGLAIAHFYPRLPI</sequence>
<dbReference type="InterPro" id="IPR045175">
    <property type="entry name" value="M28_fam"/>
</dbReference>
<evidence type="ECO:0000256" key="16">
    <source>
        <dbReference type="SAM" id="Phobius"/>
    </source>
</evidence>
<keyword evidence="10 15" id="KW-0862">Zinc</keyword>
<evidence type="ECO:0000256" key="9">
    <source>
        <dbReference type="ARBA" id="ARBA00022801"/>
    </source>
</evidence>
<dbReference type="FunCoup" id="A0A162NM47">
    <property type="interactions" value="20"/>
</dbReference>
<comment type="function">
    <text evidence="2">May be involved in vacuolar sorting and osmoregulation.</text>
</comment>
<gene>
    <name evidence="18" type="ORF">PHYBLDRAFT_77716</name>
</gene>
<feature type="transmembrane region" description="Helical" evidence="16">
    <location>
        <begin position="503"/>
        <end position="524"/>
    </location>
</feature>
<organism evidence="18 19">
    <name type="scientific">Phycomyces blakesleeanus (strain ATCC 8743b / DSM 1359 / FGSC 10004 / NBRC 33097 / NRRL 1555)</name>
    <dbReference type="NCBI Taxonomy" id="763407"/>
    <lineage>
        <taxon>Eukaryota</taxon>
        <taxon>Fungi</taxon>
        <taxon>Fungi incertae sedis</taxon>
        <taxon>Mucoromycota</taxon>
        <taxon>Mucoromycotina</taxon>
        <taxon>Mucoromycetes</taxon>
        <taxon>Mucorales</taxon>
        <taxon>Phycomycetaceae</taxon>
        <taxon>Phycomyces</taxon>
    </lineage>
</organism>
<protein>
    <recommendedName>
        <fullName evidence="15">Peptide hydrolase</fullName>
        <ecNumber evidence="15">3.4.-.-</ecNumber>
    </recommendedName>
</protein>
<dbReference type="CDD" id="cd03875">
    <property type="entry name" value="M28_Fxna_like"/>
    <property type="match status" value="1"/>
</dbReference>
<accession>A0A162NM47</accession>
<evidence type="ECO:0000256" key="3">
    <source>
        <dbReference type="ARBA" id="ARBA00004128"/>
    </source>
</evidence>
<dbReference type="InterPro" id="IPR007484">
    <property type="entry name" value="Peptidase_M28"/>
</dbReference>
<keyword evidence="7 16" id="KW-0812">Transmembrane</keyword>
<keyword evidence="12" id="KW-0482">Metalloprotease</keyword>
<proteinExistence type="inferred from homology"/>
<dbReference type="SUPFAM" id="SSF53187">
    <property type="entry name" value="Zn-dependent exopeptidases"/>
    <property type="match status" value="1"/>
</dbReference>
<evidence type="ECO:0000256" key="15">
    <source>
        <dbReference type="RuleBase" id="RU361240"/>
    </source>
</evidence>
<dbReference type="GeneID" id="29004195"/>
<dbReference type="STRING" id="763407.A0A162NM47"/>
<evidence type="ECO:0000256" key="11">
    <source>
        <dbReference type="ARBA" id="ARBA00022989"/>
    </source>
</evidence>
<dbReference type="Gene3D" id="3.40.630.10">
    <property type="entry name" value="Zn peptidases"/>
    <property type="match status" value="1"/>
</dbReference>
<dbReference type="PANTHER" id="PTHR12147:SF58">
    <property type="entry name" value="VACUOLAR MEMBRANE PROTEASE"/>
    <property type="match status" value="1"/>
</dbReference>
<feature type="transmembrane region" description="Helical" evidence="16">
    <location>
        <begin position="598"/>
        <end position="618"/>
    </location>
</feature>
<evidence type="ECO:0000256" key="12">
    <source>
        <dbReference type="ARBA" id="ARBA00023049"/>
    </source>
</evidence>
<dbReference type="GO" id="GO:0046872">
    <property type="term" value="F:metal ion binding"/>
    <property type="evidence" value="ECO:0007669"/>
    <property type="project" value="UniProtKB-KW"/>
</dbReference>
<dbReference type="InParanoid" id="A0A162NM47"/>